<dbReference type="AlphaFoldDB" id="A0A812MHD6"/>
<evidence type="ECO:0000256" key="1">
    <source>
        <dbReference type="ARBA" id="ARBA00001946"/>
    </source>
</evidence>
<dbReference type="Gene3D" id="1.10.150.110">
    <property type="entry name" value="DNA polymerase beta, N-terminal domain-like"/>
    <property type="match status" value="1"/>
</dbReference>
<evidence type="ECO:0000256" key="9">
    <source>
        <dbReference type="ARBA" id="ARBA00022842"/>
    </source>
</evidence>
<evidence type="ECO:0000256" key="5">
    <source>
        <dbReference type="ARBA" id="ARBA00022679"/>
    </source>
</evidence>
<protein>
    <recommendedName>
        <fullName evidence="15">DNA polymerase</fullName>
        <ecNumber evidence="15">2.7.7.7</ecNumber>
    </recommendedName>
</protein>
<reference evidence="18" key="1">
    <citation type="submission" date="2021-02" db="EMBL/GenBank/DDBJ databases">
        <authorList>
            <person name="Dougan E. K."/>
            <person name="Rhodes N."/>
            <person name="Thang M."/>
            <person name="Chan C."/>
        </authorList>
    </citation>
    <scope>NUCLEOTIDE SEQUENCE</scope>
</reference>
<dbReference type="InterPro" id="IPR028207">
    <property type="entry name" value="DNA_pol_B_palm_palm"/>
</dbReference>
<comment type="cofactor">
    <cofactor evidence="1">
        <name>Mg(2+)</name>
        <dbReference type="ChEBI" id="CHEBI:18420"/>
    </cofactor>
</comment>
<dbReference type="InterPro" id="IPR002054">
    <property type="entry name" value="DNA-dir_DNA_pol_X"/>
</dbReference>
<evidence type="ECO:0000256" key="16">
    <source>
        <dbReference type="SAM" id="MobiDB-lite"/>
    </source>
</evidence>
<dbReference type="InterPro" id="IPR029398">
    <property type="entry name" value="PolB_thumb"/>
</dbReference>
<keyword evidence="13 15" id="KW-0539">Nucleus</keyword>
<keyword evidence="12 15" id="KW-0234">DNA repair</keyword>
<organism evidence="18 19">
    <name type="scientific">Symbiodinium necroappetens</name>
    <dbReference type="NCBI Taxonomy" id="1628268"/>
    <lineage>
        <taxon>Eukaryota</taxon>
        <taxon>Sar</taxon>
        <taxon>Alveolata</taxon>
        <taxon>Dinophyceae</taxon>
        <taxon>Suessiales</taxon>
        <taxon>Symbiodiniaceae</taxon>
        <taxon>Symbiodinium</taxon>
    </lineage>
</organism>
<evidence type="ECO:0000256" key="12">
    <source>
        <dbReference type="ARBA" id="ARBA00023204"/>
    </source>
</evidence>
<keyword evidence="19" id="KW-1185">Reference proteome</keyword>
<keyword evidence="9" id="KW-0460">Magnesium</keyword>
<feature type="non-terminal residue" evidence="18">
    <location>
        <position position="1"/>
    </location>
</feature>
<evidence type="ECO:0000259" key="17">
    <source>
        <dbReference type="SMART" id="SM00483"/>
    </source>
</evidence>
<dbReference type="SUPFAM" id="SSF47802">
    <property type="entry name" value="DNA polymerase beta, N-terminal domain-like"/>
    <property type="match status" value="1"/>
</dbReference>
<keyword evidence="6 15" id="KW-0548">Nucleotidyltransferase</keyword>
<dbReference type="EMBL" id="CAJNJA010011046">
    <property type="protein sequence ID" value="CAE7265920.1"/>
    <property type="molecule type" value="Genomic_DNA"/>
</dbReference>
<comment type="catalytic activity">
    <reaction evidence="14 15">
        <text>DNA(n) + a 2'-deoxyribonucleoside 5'-triphosphate = DNA(n+1) + diphosphate</text>
        <dbReference type="Rhea" id="RHEA:22508"/>
        <dbReference type="Rhea" id="RHEA-COMP:17339"/>
        <dbReference type="Rhea" id="RHEA-COMP:17340"/>
        <dbReference type="ChEBI" id="CHEBI:33019"/>
        <dbReference type="ChEBI" id="CHEBI:61560"/>
        <dbReference type="ChEBI" id="CHEBI:173112"/>
        <dbReference type="EC" id="2.7.7.7"/>
    </reaction>
</comment>
<keyword evidence="7" id="KW-0479">Metal-binding</keyword>
<name>A0A812MHD6_9DINO</name>
<evidence type="ECO:0000256" key="8">
    <source>
        <dbReference type="ARBA" id="ARBA00022763"/>
    </source>
</evidence>
<dbReference type="InterPro" id="IPR018944">
    <property type="entry name" value="DNA_pol_lambd_fingers_domain"/>
</dbReference>
<dbReference type="SUPFAM" id="SSF81585">
    <property type="entry name" value="PsbU/PolX domain-like"/>
    <property type="match status" value="1"/>
</dbReference>
<evidence type="ECO:0000256" key="13">
    <source>
        <dbReference type="ARBA" id="ARBA00023242"/>
    </source>
</evidence>
<comment type="function">
    <text evidence="15">DNA polymerase that functions in several pathways of DNA repair. Involved in base excision repair (BER) responsible for repair of lesions that give rise to abasic (AP) sites in DNA. Also contributes to DNA double-strand break repair by non-homologous end joining and homologous recombination. Has both template-dependent and template-independent (terminal transferase) DNA polymerase activities. Has also a 5'-deoxyribose-5-phosphate lyase (dRP lyase) activity.</text>
</comment>
<dbReference type="GO" id="GO:0005634">
    <property type="term" value="C:nucleus"/>
    <property type="evidence" value="ECO:0007669"/>
    <property type="project" value="UniProtKB-SubCell"/>
</dbReference>
<dbReference type="OrthoDB" id="424374at2759"/>
<dbReference type="InterPro" id="IPR027421">
    <property type="entry name" value="DNA_pol_lamdba_lyase_dom_sf"/>
</dbReference>
<evidence type="ECO:0000313" key="19">
    <source>
        <dbReference type="Proteomes" id="UP000601435"/>
    </source>
</evidence>
<dbReference type="Pfam" id="PF14791">
    <property type="entry name" value="DNA_pol_B_thumb"/>
    <property type="match status" value="1"/>
</dbReference>
<keyword evidence="11" id="KW-0238">DNA-binding</keyword>
<comment type="subcellular location">
    <subcellularLocation>
        <location evidence="2 15">Nucleus</location>
    </subcellularLocation>
</comment>
<dbReference type="Gene3D" id="1.10.150.20">
    <property type="entry name" value="5' to 3' exonuclease, C-terminal subdomain"/>
    <property type="match status" value="1"/>
</dbReference>
<evidence type="ECO:0000256" key="15">
    <source>
        <dbReference type="RuleBase" id="RU366014"/>
    </source>
</evidence>
<dbReference type="InterPro" id="IPR010996">
    <property type="entry name" value="HHH_MUS81"/>
</dbReference>
<feature type="compositionally biased region" description="Low complexity" evidence="16">
    <location>
        <begin position="74"/>
        <end position="85"/>
    </location>
</feature>
<dbReference type="InterPro" id="IPR037160">
    <property type="entry name" value="DNA_Pol_thumb_sf"/>
</dbReference>
<dbReference type="PANTHER" id="PTHR11276">
    <property type="entry name" value="DNA POLYMERASE TYPE-X FAMILY MEMBER"/>
    <property type="match status" value="1"/>
</dbReference>
<dbReference type="GO" id="GO:0006303">
    <property type="term" value="P:double-strand break repair via nonhomologous end joining"/>
    <property type="evidence" value="ECO:0007669"/>
    <property type="project" value="TreeGrafter"/>
</dbReference>
<dbReference type="GO" id="GO:0046872">
    <property type="term" value="F:metal ion binding"/>
    <property type="evidence" value="ECO:0007669"/>
    <property type="project" value="UniProtKB-UniRule"/>
</dbReference>
<feature type="region of interest" description="Disordered" evidence="16">
    <location>
        <begin position="1"/>
        <end position="99"/>
    </location>
</feature>
<evidence type="ECO:0000256" key="10">
    <source>
        <dbReference type="ARBA" id="ARBA00022932"/>
    </source>
</evidence>
<accession>A0A812MHD6</accession>
<dbReference type="GO" id="GO:0003887">
    <property type="term" value="F:DNA-directed DNA polymerase activity"/>
    <property type="evidence" value="ECO:0007669"/>
    <property type="project" value="UniProtKB-UniRule"/>
</dbReference>
<evidence type="ECO:0000256" key="7">
    <source>
        <dbReference type="ARBA" id="ARBA00022723"/>
    </source>
</evidence>
<dbReference type="SMART" id="SM00483">
    <property type="entry name" value="POLXc"/>
    <property type="match status" value="1"/>
</dbReference>
<feature type="compositionally biased region" description="Low complexity" evidence="16">
    <location>
        <begin position="9"/>
        <end position="22"/>
    </location>
</feature>
<dbReference type="PANTHER" id="PTHR11276:SF42">
    <property type="entry name" value="DNA POLYMERASE BETA"/>
    <property type="match status" value="1"/>
</dbReference>
<dbReference type="PRINTS" id="PR00870">
    <property type="entry name" value="DNAPOLXBETA"/>
</dbReference>
<keyword evidence="5 15" id="KW-0808">Transferase</keyword>
<dbReference type="Pfam" id="PF14792">
    <property type="entry name" value="DNA_pol_B_palm"/>
    <property type="match status" value="1"/>
</dbReference>
<dbReference type="Gene3D" id="3.30.460.10">
    <property type="entry name" value="Beta Polymerase, domain 2"/>
    <property type="match status" value="1"/>
</dbReference>
<feature type="compositionally biased region" description="Basic and acidic residues" evidence="16">
    <location>
        <begin position="61"/>
        <end position="70"/>
    </location>
</feature>
<dbReference type="SUPFAM" id="SSF81301">
    <property type="entry name" value="Nucleotidyltransferase"/>
    <property type="match status" value="1"/>
</dbReference>
<evidence type="ECO:0000256" key="14">
    <source>
        <dbReference type="ARBA" id="ARBA00049244"/>
    </source>
</evidence>
<evidence type="ECO:0000256" key="2">
    <source>
        <dbReference type="ARBA" id="ARBA00004123"/>
    </source>
</evidence>
<dbReference type="InterPro" id="IPR022312">
    <property type="entry name" value="DNA_pol_X"/>
</dbReference>
<dbReference type="PROSITE" id="PS00522">
    <property type="entry name" value="DNA_POLYMERASE_X"/>
    <property type="match status" value="1"/>
</dbReference>
<dbReference type="CDD" id="cd00141">
    <property type="entry name" value="NT_POLXc"/>
    <property type="match status" value="1"/>
</dbReference>
<dbReference type="InterPro" id="IPR043519">
    <property type="entry name" value="NT_sf"/>
</dbReference>
<keyword evidence="8 15" id="KW-0227">DNA damage</keyword>
<dbReference type="InterPro" id="IPR002008">
    <property type="entry name" value="DNA_pol_X_beta-like"/>
</dbReference>
<dbReference type="Pfam" id="PF14716">
    <property type="entry name" value="HHH_8"/>
    <property type="match status" value="1"/>
</dbReference>
<dbReference type="GO" id="GO:0003677">
    <property type="term" value="F:DNA binding"/>
    <property type="evidence" value="ECO:0007669"/>
    <property type="project" value="UniProtKB-UniRule"/>
</dbReference>
<keyword evidence="10 15" id="KW-0239">DNA-directed DNA polymerase</keyword>
<dbReference type="Gene3D" id="3.30.210.10">
    <property type="entry name" value="DNA polymerase, thumb domain"/>
    <property type="match status" value="1"/>
</dbReference>
<dbReference type="PRINTS" id="PR00869">
    <property type="entry name" value="DNAPOLX"/>
</dbReference>
<comment type="caution">
    <text evidence="18">The sequence shown here is derived from an EMBL/GenBank/DDBJ whole genome shotgun (WGS) entry which is preliminary data.</text>
</comment>
<dbReference type="GO" id="GO:0006284">
    <property type="term" value="P:base-excision repair"/>
    <property type="evidence" value="ECO:0007669"/>
    <property type="project" value="TreeGrafter"/>
</dbReference>
<proteinExistence type="inferred from homology"/>
<gene>
    <name evidence="18" type="primary">Polb</name>
    <name evidence="18" type="ORF">SNEC2469_LOCUS6247</name>
</gene>
<evidence type="ECO:0000256" key="3">
    <source>
        <dbReference type="ARBA" id="ARBA00008323"/>
    </source>
</evidence>
<feature type="domain" description="DNA-directed DNA polymerase X" evidence="17">
    <location>
        <begin position="100"/>
        <end position="411"/>
    </location>
</feature>
<dbReference type="InterPro" id="IPR019843">
    <property type="entry name" value="DNA_pol-X_BS"/>
</dbReference>
<evidence type="ECO:0000313" key="18">
    <source>
        <dbReference type="EMBL" id="CAE7265920.1"/>
    </source>
</evidence>
<evidence type="ECO:0000256" key="11">
    <source>
        <dbReference type="ARBA" id="ARBA00023125"/>
    </source>
</evidence>
<keyword evidence="4" id="KW-0963">Cytoplasm</keyword>
<comment type="similarity">
    <text evidence="3 15">Belongs to the DNA polymerase type-X family.</text>
</comment>
<sequence>SLQQLPPNAAEAAAARAAAGSAPVLTSRGPEASEVPAARSKRTLSGYFVRSGEETSQAKAPRHEVLHPPAREMAAGQQRHAAVARAADKEDASASVDSKTGNERIASIFEEMSVIQKLRRDRFRSQAYAKAAQALRAHQEPIASGAQAKGIPGIGSGMAGRIDVILATGELSELDELKRDSDVIALRELRSVHGIGAVRAAELVERGIRSLLHLREAVAKNQVHLDAAQVVGLRHCEEFAKRIPYAEMKEHHHMLEACRLRSNPKLLLTVCGSYRRERPDCGDIDVLISHPDYTTAKRDANAGGKLLHAFVEALKHGGYVTADLAFGNTKFMGVCRLSGDERLHRRLDIRCLPNDQYHFGMLYFTGSAALGVKMRLKAIELGLTLSEYGLENRKTGEKVKASCEQDIFRCLATAKVCRLFQVVHVRRRYLF</sequence>
<dbReference type="EC" id="2.7.7.7" evidence="15"/>
<evidence type="ECO:0000256" key="4">
    <source>
        <dbReference type="ARBA" id="ARBA00022490"/>
    </source>
</evidence>
<evidence type="ECO:0000256" key="6">
    <source>
        <dbReference type="ARBA" id="ARBA00022695"/>
    </source>
</evidence>
<dbReference type="Proteomes" id="UP000601435">
    <property type="component" value="Unassembled WGS sequence"/>
</dbReference>
<dbReference type="Pfam" id="PF10391">
    <property type="entry name" value="DNA_pol_lambd_f"/>
    <property type="match status" value="1"/>
</dbReference>